<evidence type="ECO:0000313" key="10">
    <source>
        <dbReference type="Proteomes" id="UP000092683"/>
    </source>
</evidence>
<keyword evidence="4" id="KW-0010">Activator</keyword>
<feature type="domain" description="HTH lysR-type" evidence="8">
    <location>
        <begin position="1"/>
        <end position="59"/>
    </location>
</feature>
<dbReference type="EMBL" id="MBEE01000220">
    <property type="protein sequence ID" value="OCB46356.1"/>
    <property type="molecule type" value="Genomic_DNA"/>
</dbReference>
<proteinExistence type="inferred from homology"/>
<dbReference type="InterPro" id="IPR036388">
    <property type="entry name" value="WH-like_DNA-bd_sf"/>
</dbReference>
<evidence type="ECO:0000256" key="3">
    <source>
        <dbReference type="ARBA" id="ARBA00023125"/>
    </source>
</evidence>
<dbReference type="Proteomes" id="UP000092683">
    <property type="component" value="Unassembled WGS sequence"/>
</dbReference>
<dbReference type="Pfam" id="PF00126">
    <property type="entry name" value="HTH_1"/>
    <property type="match status" value="1"/>
</dbReference>
<accession>A0A1B9CUV7</accession>
<dbReference type="PANTHER" id="PTHR30346">
    <property type="entry name" value="TRANSCRIPTIONAL DUAL REGULATOR HCAR-RELATED"/>
    <property type="match status" value="1"/>
</dbReference>
<dbReference type="GO" id="GO:0032993">
    <property type="term" value="C:protein-DNA complex"/>
    <property type="evidence" value="ECO:0007669"/>
    <property type="project" value="TreeGrafter"/>
</dbReference>
<dbReference type="AlphaFoldDB" id="A0A1B9CUV7"/>
<dbReference type="InterPro" id="IPR036390">
    <property type="entry name" value="WH_DNA-bd_sf"/>
</dbReference>
<dbReference type="Pfam" id="PF03466">
    <property type="entry name" value="LysR_substrate"/>
    <property type="match status" value="1"/>
</dbReference>
<protein>
    <recommendedName>
        <fullName evidence="6">Probable hydrogen peroxide-inducible genes activator</fullName>
    </recommendedName>
</protein>
<dbReference type="InterPro" id="IPR005119">
    <property type="entry name" value="LysR_subst-bd"/>
</dbReference>
<evidence type="ECO:0000256" key="5">
    <source>
        <dbReference type="ARBA" id="ARBA00023163"/>
    </source>
</evidence>
<gene>
    <name evidence="9" type="ORF">A5677_04150</name>
</gene>
<evidence type="ECO:0000256" key="2">
    <source>
        <dbReference type="ARBA" id="ARBA00023015"/>
    </source>
</evidence>
<dbReference type="SUPFAM" id="SSF46785">
    <property type="entry name" value="Winged helix' DNA-binding domain"/>
    <property type="match status" value="1"/>
</dbReference>
<dbReference type="RefSeq" id="WP_065483221.1">
    <property type="nucleotide sequence ID" value="NZ_MBEE01000220.1"/>
</dbReference>
<dbReference type="Gene3D" id="3.40.190.10">
    <property type="entry name" value="Periplasmic binding protein-like II"/>
    <property type="match status" value="2"/>
</dbReference>
<sequence length="297" mass="32256">MTLRQMEYFVAVAERGSIAAAAAELPISESAVSGAISELETIVGVRLLHRVRARGVTLTAAGVALLPELRSLVTRAREVERSAAELGNAVAGDLRVALDPVLTPVLLPRLMSGFLRQYPAVNFSFMEGNADEAQDWLAKGLCDVVLMYDLGVRDGLNASRLFMVRPRVLVAEGFVGSEVTSISLRSLADEPMILIDISPGEAFYRAILSNAGVTPRIAHKTSSVEGVRALVARGFGWSMLLQQSRSDLSYEGWSYRELDVAEQVPDVALLAVTLPGRLTRRTIAFRDYCTKQFAACE</sequence>
<evidence type="ECO:0000256" key="1">
    <source>
        <dbReference type="ARBA" id="ARBA00009437"/>
    </source>
</evidence>
<comment type="function">
    <text evidence="7">Required for the induction the katG gene for catalase. Involved in the response to hydrogen peroxide.</text>
</comment>
<dbReference type="GO" id="GO:0003700">
    <property type="term" value="F:DNA-binding transcription factor activity"/>
    <property type="evidence" value="ECO:0007669"/>
    <property type="project" value="InterPro"/>
</dbReference>
<comment type="caution">
    <text evidence="9">The sequence shown here is derived from an EMBL/GenBank/DDBJ whole genome shotgun (WGS) entry which is preliminary data.</text>
</comment>
<evidence type="ECO:0000256" key="7">
    <source>
        <dbReference type="ARBA" id="ARBA00056658"/>
    </source>
</evidence>
<evidence type="ECO:0000313" key="9">
    <source>
        <dbReference type="EMBL" id="OCB46356.1"/>
    </source>
</evidence>
<dbReference type="InterPro" id="IPR000847">
    <property type="entry name" value="LysR_HTH_N"/>
</dbReference>
<dbReference type="PANTHER" id="PTHR30346:SF0">
    <property type="entry name" value="HCA OPERON TRANSCRIPTIONAL ACTIVATOR HCAR"/>
    <property type="match status" value="1"/>
</dbReference>
<dbReference type="Gene3D" id="1.10.10.10">
    <property type="entry name" value="Winged helix-like DNA-binding domain superfamily/Winged helix DNA-binding domain"/>
    <property type="match status" value="1"/>
</dbReference>
<keyword evidence="3" id="KW-0238">DNA-binding</keyword>
<dbReference type="FunFam" id="1.10.10.10:FF:000001">
    <property type="entry name" value="LysR family transcriptional regulator"/>
    <property type="match status" value="1"/>
</dbReference>
<reference evidence="9 10" key="1">
    <citation type="submission" date="2016-06" db="EMBL/GenBank/DDBJ databases">
        <authorList>
            <person name="Kjaerup R.B."/>
            <person name="Dalgaard T.S."/>
            <person name="Juul-Madsen H.R."/>
        </authorList>
    </citation>
    <scope>NUCLEOTIDE SEQUENCE [LARGE SCALE GENOMIC DNA]</scope>
    <source>
        <strain evidence="9 10">E3012</strain>
    </source>
</reference>
<evidence type="ECO:0000259" key="8">
    <source>
        <dbReference type="PROSITE" id="PS50931"/>
    </source>
</evidence>
<organism evidence="9 10">
    <name type="scientific">Mycobacterium malmoense</name>
    <dbReference type="NCBI Taxonomy" id="1780"/>
    <lineage>
        <taxon>Bacteria</taxon>
        <taxon>Bacillati</taxon>
        <taxon>Actinomycetota</taxon>
        <taxon>Actinomycetes</taxon>
        <taxon>Mycobacteriales</taxon>
        <taxon>Mycobacteriaceae</taxon>
        <taxon>Mycobacterium</taxon>
    </lineage>
</organism>
<dbReference type="SUPFAM" id="SSF53850">
    <property type="entry name" value="Periplasmic binding protein-like II"/>
    <property type="match status" value="1"/>
</dbReference>
<keyword evidence="2" id="KW-0805">Transcription regulation</keyword>
<dbReference type="PROSITE" id="PS50931">
    <property type="entry name" value="HTH_LYSR"/>
    <property type="match status" value="1"/>
</dbReference>
<evidence type="ECO:0000256" key="4">
    <source>
        <dbReference type="ARBA" id="ARBA00023159"/>
    </source>
</evidence>
<dbReference type="GO" id="GO:0003677">
    <property type="term" value="F:DNA binding"/>
    <property type="evidence" value="ECO:0007669"/>
    <property type="project" value="UniProtKB-KW"/>
</dbReference>
<evidence type="ECO:0000256" key="6">
    <source>
        <dbReference type="ARBA" id="ARBA00040885"/>
    </source>
</evidence>
<comment type="similarity">
    <text evidence="1">Belongs to the LysR transcriptional regulatory family.</text>
</comment>
<name>A0A1B9CUV7_MYCMA</name>
<keyword evidence="5" id="KW-0804">Transcription</keyword>